<dbReference type="GO" id="GO:0008270">
    <property type="term" value="F:zinc ion binding"/>
    <property type="evidence" value="ECO:0007669"/>
    <property type="project" value="UniProtKB-KW"/>
</dbReference>
<dbReference type="Proteomes" id="UP000682892">
    <property type="component" value="Chromosome 1"/>
</dbReference>
<keyword evidence="3" id="KW-0862">Zinc</keyword>
<dbReference type="PaxDb" id="7159-AAEL017214-PA"/>
<dbReference type="Pfam" id="PF04500">
    <property type="entry name" value="FLYWCH"/>
    <property type="match status" value="1"/>
</dbReference>
<dbReference type="VEuPathDB" id="VectorBase:AAEL010576"/>
<organism evidence="5 6">
    <name type="scientific">Aedes aegypti</name>
    <name type="common">Yellowfever mosquito</name>
    <name type="synonym">Culex aegypti</name>
    <dbReference type="NCBI Taxonomy" id="7159"/>
    <lineage>
        <taxon>Eukaryota</taxon>
        <taxon>Metazoa</taxon>
        <taxon>Ecdysozoa</taxon>
        <taxon>Arthropoda</taxon>
        <taxon>Hexapoda</taxon>
        <taxon>Insecta</taxon>
        <taxon>Pterygota</taxon>
        <taxon>Neoptera</taxon>
        <taxon>Endopterygota</taxon>
        <taxon>Diptera</taxon>
        <taxon>Nematocera</taxon>
        <taxon>Culicoidea</taxon>
        <taxon>Culicidae</taxon>
        <taxon>Culicinae</taxon>
        <taxon>Aedini</taxon>
        <taxon>Aedes</taxon>
        <taxon>Stegomyia</taxon>
    </lineage>
</organism>
<reference evidence="5" key="2">
    <citation type="journal article" date="2007" name="Science">
        <title>Genome sequence of Aedes aegypti, a major arbovirus vector.</title>
        <authorList>
            <person name="Nene V."/>
            <person name="Wortman J.R."/>
            <person name="Lawson D."/>
            <person name="Haas B."/>
            <person name="Kodira C."/>
            <person name="Tu Z.J."/>
            <person name="Loftus B."/>
            <person name="Xi Z."/>
            <person name="Megy K."/>
            <person name="Grabherr M."/>
            <person name="Ren Q."/>
            <person name="Zdobnov E.M."/>
            <person name="Lobo N.F."/>
            <person name="Campbell K.S."/>
            <person name="Brown S.E."/>
            <person name="Bonaldo M.F."/>
            <person name="Zhu J."/>
            <person name="Sinkins S.P."/>
            <person name="Hogenkamp D.G."/>
            <person name="Amedeo P."/>
            <person name="Arensburger P."/>
            <person name="Atkinson P.W."/>
            <person name="Bidwell S."/>
            <person name="Biedler J."/>
            <person name="Birney E."/>
            <person name="Bruggner R.V."/>
            <person name="Costas J."/>
            <person name="Coy M.R."/>
            <person name="Crabtree J."/>
            <person name="Crawford M."/>
            <person name="Debruyn B."/>
            <person name="Decaprio D."/>
            <person name="Eiglmeier K."/>
            <person name="Eisenstadt E."/>
            <person name="El-Dorry H."/>
            <person name="Gelbart W.M."/>
            <person name="Gomes S.L."/>
            <person name="Hammond M."/>
            <person name="Hannick L.I."/>
            <person name="Hogan J.R."/>
            <person name="Holmes M.H."/>
            <person name="Jaffe D."/>
            <person name="Johnston J.S."/>
            <person name="Kennedy R.C."/>
            <person name="Koo H."/>
            <person name="Kravitz S."/>
            <person name="Kriventseva E.V."/>
            <person name="Kulp D."/>
            <person name="Labutti K."/>
            <person name="Lee E."/>
            <person name="Li S."/>
            <person name="Lovin D.D."/>
            <person name="Mao C."/>
            <person name="Mauceli E."/>
            <person name="Menck C.F."/>
            <person name="Miller J.R."/>
            <person name="Montgomery P."/>
            <person name="Mori A."/>
            <person name="Nascimento A.L."/>
            <person name="Naveira H.F."/>
            <person name="Nusbaum C."/>
            <person name="O'leary S."/>
            <person name="Orvis J."/>
            <person name="Pertea M."/>
            <person name="Quesneville H."/>
            <person name="Reidenbach K.R."/>
            <person name="Rogers Y.H."/>
            <person name="Roth C.W."/>
            <person name="Schneider J.R."/>
            <person name="Schatz M."/>
            <person name="Shumway M."/>
            <person name="Stanke M."/>
            <person name="Stinson E.O."/>
            <person name="Tubio J.M."/>
            <person name="Vanzee J.P."/>
            <person name="Verjovski-Almeida S."/>
            <person name="Werner D."/>
            <person name="White O."/>
            <person name="Wyder S."/>
            <person name="Zeng Q."/>
            <person name="Zhao Q."/>
            <person name="Zhao Y."/>
            <person name="Hill C.A."/>
            <person name="Raikhel A.S."/>
            <person name="Soares M.B."/>
            <person name="Knudson D.L."/>
            <person name="Lee N.H."/>
            <person name="Galagan J."/>
            <person name="Salzberg S.L."/>
            <person name="Paulsen I.T."/>
            <person name="Dimopoulos G."/>
            <person name="Collins F.H."/>
            <person name="Birren B."/>
            <person name="Fraser-Liggett C.M."/>
            <person name="Severson D.W."/>
        </authorList>
    </citation>
    <scope>NUCLEOTIDE SEQUENCE [LARGE SCALE GENOMIC DNA]</scope>
    <source>
        <strain evidence="5">Liverpool</strain>
    </source>
</reference>
<evidence type="ECO:0000256" key="1">
    <source>
        <dbReference type="ARBA" id="ARBA00022723"/>
    </source>
</evidence>
<dbReference type="HOGENOM" id="CLU_2005772_0_0_1"/>
<name>J9HYI5_AEDAE</name>
<evidence type="ECO:0000256" key="2">
    <source>
        <dbReference type="ARBA" id="ARBA00022771"/>
    </source>
</evidence>
<proteinExistence type="predicted"/>
<dbReference type="eggNOG" id="ENOG502T11N">
    <property type="taxonomic scope" value="Eukaryota"/>
</dbReference>
<evidence type="ECO:0000313" key="5">
    <source>
        <dbReference type="EMBL" id="EJY57545.1"/>
    </source>
</evidence>
<dbReference type="AlphaFoldDB" id="J9HYI5"/>
<reference evidence="5" key="1">
    <citation type="submission" date="2005-10" db="EMBL/GenBank/DDBJ databases">
        <authorList>
            <person name="Loftus B.J."/>
            <person name="Nene V.M."/>
            <person name="Hannick L.I."/>
            <person name="Bidwell S."/>
            <person name="Haas B."/>
            <person name="Amedeo P."/>
            <person name="Orvis J."/>
            <person name="Wortman J.R."/>
            <person name="White O.R."/>
            <person name="Salzberg S."/>
            <person name="Shumway M."/>
            <person name="Koo H."/>
            <person name="Zhao Y."/>
            <person name="Holmes M."/>
            <person name="Miller J."/>
            <person name="Schatz M."/>
            <person name="Pop M."/>
            <person name="Pai G."/>
            <person name="Utterback T."/>
            <person name="Rogers Y.-H."/>
            <person name="Kravitz S."/>
            <person name="Fraser C.M."/>
        </authorList>
    </citation>
    <scope>NUCLEOTIDE SEQUENCE</scope>
    <source>
        <strain evidence="5">Liverpool</strain>
    </source>
</reference>
<dbReference type="InterPro" id="IPR007588">
    <property type="entry name" value="Znf_FLYWCH"/>
</dbReference>
<dbReference type="PhylomeDB" id="J9HYI5"/>
<protein>
    <submittedName>
        <fullName evidence="5">AAEL017214-PA</fullName>
    </submittedName>
</protein>
<keyword evidence="2" id="KW-0863">Zinc-finger</keyword>
<reference evidence="5" key="3">
    <citation type="submission" date="2012-09" db="EMBL/GenBank/DDBJ databases">
        <authorList>
            <consortium name="VectorBase"/>
        </authorList>
    </citation>
    <scope>NUCLEOTIDE SEQUENCE</scope>
    <source>
        <strain evidence="5">Liverpool</strain>
    </source>
</reference>
<dbReference type="EMBL" id="CH477310">
    <property type="protein sequence ID" value="EJY57545.1"/>
    <property type="molecule type" value="Genomic_DNA"/>
</dbReference>
<dbReference type="STRING" id="7159.J9HYI5"/>
<evidence type="ECO:0000256" key="3">
    <source>
        <dbReference type="ARBA" id="ARBA00022833"/>
    </source>
</evidence>
<keyword evidence="1" id="KW-0479">Metal-binding</keyword>
<feature type="domain" description="FLYWCH-type" evidence="4">
    <location>
        <begin position="2"/>
        <end position="63"/>
    </location>
</feature>
<evidence type="ECO:0000313" key="6">
    <source>
        <dbReference type="Proteomes" id="UP000682892"/>
    </source>
</evidence>
<evidence type="ECO:0000259" key="4">
    <source>
        <dbReference type="Pfam" id="PF04500"/>
    </source>
</evidence>
<accession>J9HYI5</accession>
<gene>
    <name evidence="5" type="ORF">AaeL_AAEL017214</name>
</gene>
<dbReference type="Gene3D" id="2.20.25.240">
    <property type="match status" value="1"/>
</dbReference>
<sequence length="124" mass="14235">MSKRGKTQLCVDGYLYTRAKTTEELQFWTCNQDRVLGCSARASTGRGKRDDKPIIKLRGFHNHRIILERRKPGECAKLMEKVARQKGEEVLPARRKRLPPLPVECVLVTDNTEKAPEMKVEISK</sequence>